<dbReference type="InterPro" id="IPR012677">
    <property type="entry name" value="Nucleotide-bd_a/b_plait_sf"/>
</dbReference>
<dbReference type="InterPro" id="IPR012678">
    <property type="entry name" value="Ribosomal_uL23/eL15/eS24_sf"/>
</dbReference>
<dbReference type="Pfam" id="PF00276">
    <property type="entry name" value="Ribosomal_L23"/>
    <property type="match status" value="1"/>
</dbReference>
<dbReference type="GO" id="GO:0003735">
    <property type="term" value="F:structural constituent of ribosome"/>
    <property type="evidence" value="ECO:0007669"/>
    <property type="project" value="InterPro"/>
</dbReference>
<comment type="subunit">
    <text evidence="6">Part of the 50S ribosomal subunit.</text>
</comment>
<proteinExistence type="inferred from homology"/>
<keyword evidence="4 6" id="KW-0689">Ribosomal protein</keyword>
<dbReference type="RefSeq" id="YP_009393560.1">
    <property type="nucleotide sequence ID" value="NC_035268.1"/>
</dbReference>
<comment type="subcellular location">
    <subcellularLocation>
        <location evidence="6">Plastid</location>
        <location evidence="6">Chloroplast</location>
    </subcellularLocation>
</comment>
<sequence length="101" mass="11749">MNKEKKQRQIIDLIKYPIITDKTTKNIENNIYYFAVNKQSNKKDIKTAIEYIFDVQVIKINTINSAPKSKRIGKFKGHITQHKKAIIKLNNASKINLFEGN</sequence>
<dbReference type="AlphaFoldDB" id="A0A1Z1M897"/>
<dbReference type="GO" id="GO:0009507">
    <property type="term" value="C:chloroplast"/>
    <property type="evidence" value="ECO:0007669"/>
    <property type="project" value="UniProtKB-SubCell"/>
</dbReference>
<evidence type="ECO:0000256" key="4">
    <source>
        <dbReference type="ARBA" id="ARBA00022980"/>
    </source>
</evidence>
<dbReference type="SUPFAM" id="SSF54189">
    <property type="entry name" value="Ribosomal proteins S24e, L23 and L15e"/>
    <property type="match status" value="1"/>
</dbReference>
<dbReference type="GeneID" id="33355271"/>
<dbReference type="EMBL" id="MF101421">
    <property type="protein sequence ID" value="ARW62122.1"/>
    <property type="molecule type" value="Genomic_DNA"/>
</dbReference>
<dbReference type="InterPro" id="IPR001014">
    <property type="entry name" value="Ribosomal_uL23_CS"/>
</dbReference>
<reference evidence="8" key="1">
    <citation type="journal article" date="2017" name="J. Phycol.">
        <title>Analysis of chloroplast genomes and a supermatrix inform reclassification of the Rhodomelaceae (Rhodophyta).</title>
        <authorList>
            <person name="Diaz-Tapia P."/>
            <person name="Maggs C.A."/>
            <person name="West J.A."/>
            <person name="Verbruggen H."/>
        </authorList>
    </citation>
    <scope>NUCLEOTIDE SEQUENCE</scope>
    <source>
        <strain evidence="8">JW3897</strain>
    </source>
</reference>
<evidence type="ECO:0000256" key="1">
    <source>
        <dbReference type="ARBA" id="ARBA00006700"/>
    </source>
</evidence>
<dbReference type="Gene3D" id="3.30.70.330">
    <property type="match status" value="1"/>
</dbReference>
<protein>
    <recommendedName>
        <fullName evidence="6">Large ribosomal subunit protein uL23c</fullName>
    </recommendedName>
</protein>
<dbReference type="PANTHER" id="PTHR11620">
    <property type="entry name" value="60S RIBOSOMAL PROTEIN L23A"/>
    <property type="match status" value="1"/>
</dbReference>
<name>A0A1Z1M897_9FLOR</name>
<evidence type="ECO:0000256" key="2">
    <source>
        <dbReference type="ARBA" id="ARBA00022730"/>
    </source>
</evidence>
<dbReference type="PROSITE" id="PS00050">
    <property type="entry name" value="RIBOSOMAL_L23"/>
    <property type="match status" value="1"/>
</dbReference>
<dbReference type="GO" id="GO:0005840">
    <property type="term" value="C:ribosome"/>
    <property type="evidence" value="ECO:0007669"/>
    <property type="project" value="UniProtKB-KW"/>
</dbReference>
<keyword evidence="5 6" id="KW-0687">Ribonucleoprotein</keyword>
<evidence type="ECO:0000256" key="3">
    <source>
        <dbReference type="ARBA" id="ARBA00022884"/>
    </source>
</evidence>
<dbReference type="HAMAP" id="MF_01369_B">
    <property type="entry name" value="Ribosomal_uL23_B"/>
    <property type="match status" value="1"/>
</dbReference>
<dbReference type="GO" id="GO:1990904">
    <property type="term" value="C:ribonucleoprotein complex"/>
    <property type="evidence" value="ECO:0007669"/>
    <property type="project" value="UniProtKB-KW"/>
</dbReference>
<gene>
    <name evidence="6 8" type="primary">rpl23</name>
</gene>
<dbReference type="NCBIfam" id="NF004363">
    <property type="entry name" value="PRK05738.2-4"/>
    <property type="match status" value="1"/>
</dbReference>
<dbReference type="GO" id="GO:0006412">
    <property type="term" value="P:translation"/>
    <property type="evidence" value="ECO:0007669"/>
    <property type="project" value="UniProtKB-UniRule"/>
</dbReference>
<organism evidence="8">
    <name type="scientific">Bostrychia simpliciuscula</name>
    <dbReference type="NCBI Taxonomy" id="324754"/>
    <lineage>
        <taxon>Eukaryota</taxon>
        <taxon>Rhodophyta</taxon>
        <taxon>Florideophyceae</taxon>
        <taxon>Rhodymeniophycidae</taxon>
        <taxon>Ceramiales</taxon>
        <taxon>Rhodomelaceae</taxon>
        <taxon>Bostrychia</taxon>
    </lineage>
</organism>
<comment type="function">
    <text evidence="6">Binds to 23S rRNA.</text>
</comment>
<comment type="similarity">
    <text evidence="1 6 7">Belongs to the universal ribosomal protein uL23 family.</text>
</comment>
<keyword evidence="2 6" id="KW-0699">rRNA-binding</keyword>
<accession>A0A1Z1M897</accession>
<geneLocation type="chloroplast" evidence="8"/>
<dbReference type="GO" id="GO:0019843">
    <property type="term" value="F:rRNA binding"/>
    <property type="evidence" value="ECO:0007669"/>
    <property type="project" value="UniProtKB-UniRule"/>
</dbReference>
<keyword evidence="3 6" id="KW-0694">RNA-binding</keyword>
<evidence type="ECO:0000256" key="5">
    <source>
        <dbReference type="ARBA" id="ARBA00023274"/>
    </source>
</evidence>
<evidence type="ECO:0000313" key="8">
    <source>
        <dbReference type="EMBL" id="ARW62122.1"/>
    </source>
</evidence>
<dbReference type="InterPro" id="IPR013025">
    <property type="entry name" value="Ribosomal_uL23-like"/>
</dbReference>
<keyword evidence="8" id="KW-0934">Plastid</keyword>
<keyword evidence="8" id="KW-0150">Chloroplast</keyword>
<evidence type="ECO:0000256" key="7">
    <source>
        <dbReference type="RuleBase" id="RU003934"/>
    </source>
</evidence>
<evidence type="ECO:0000256" key="6">
    <source>
        <dbReference type="HAMAP-Rule" id="MF_01369"/>
    </source>
</evidence>